<dbReference type="Proteomes" id="UP000009145">
    <property type="component" value="Chromosome"/>
</dbReference>
<evidence type="ECO:0000313" key="7">
    <source>
        <dbReference type="Proteomes" id="UP000009145"/>
    </source>
</evidence>
<dbReference type="InterPro" id="IPR052719">
    <property type="entry name" value="CvpA-like"/>
</dbReference>
<dbReference type="RefSeq" id="WP_014705213.1">
    <property type="nucleotide sequence ID" value="NC_017856.1"/>
</dbReference>
<evidence type="ECO:0000256" key="1">
    <source>
        <dbReference type="ARBA" id="ARBA00004141"/>
    </source>
</evidence>
<feature type="transmembrane region" description="Helical" evidence="5">
    <location>
        <begin position="32"/>
        <end position="53"/>
    </location>
</feature>
<evidence type="ECO:0000313" key="6">
    <source>
        <dbReference type="EMBL" id="AFJ03795.1"/>
    </source>
</evidence>
<keyword evidence="7" id="KW-1185">Reference proteome</keyword>
<name>I1YLK2_METFJ</name>
<dbReference type="GO" id="GO:0016020">
    <property type="term" value="C:membrane"/>
    <property type="evidence" value="ECO:0007669"/>
    <property type="project" value="UniProtKB-SubCell"/>
</dbReference>
<dbReference type="KEGG" id="mec:Q7C_2675"/>
<protein>
    <submittedName>
        <fullName evidence="6">Colicin V production protein</fullName>
    </submittedName>
</protein>
<dbReference type="InterPro" id="IPR003825">
    <property type="entry name" value="Colicin-V_CvpA"/>
</dbReference>
<feature type="transmembrane region" description="Helical" evidence="5">
    <location>
        <begin position="6"/>
        <end position="25"/>
    </location>
</feature>
<evidence type="ECO:0000256" key="5">
    <source>
        <dbReference type="SAM" id="Phobius"/>
    </source>
</evidence>
<feature type="transmembrane region" description="Helical" evidence="5">
    <location>
        <begin position="101"/>
        <end position="123"/>
    </location>
</feature>
<dbReference type="eggNOG" id="COG1286">
    <property type="taxonomic scope" value="Bacteria"/>
</dbReference>
<keyword evidence="3 5" id="KW-1133">Transmembrane helix</keyword>
<sequence>MNWVDFLIIAIILLSAGISIIRGFVREVLSLISWVLAFWVALTFYTYLAGLLVPYIDTLSIRLFAAFFVLFAVTLILGALVNHTIAQLVDKTGLSGTDRALGVIFGLLRGIAIVTVLVILAGLTPMPTDDWWQNALLLPQFERLATWALGFVPADIAAHVNF</sequence>
<reference evidence="6 7" key="1">
    <citation type="journal article" date="2012" name="J. Bacteriol.">
        <title>Complete genome sequences of Methylophaga sp. strain JAM1 and Methylophaga sp. strain JAM7.</title>
        <authorList>
            <person name="Villeneuve C."/>
            <person name="Martineau C."/>
            <person name="Mauffrey F."/>
            <person name="Villemur R."/>
        </authorList>
    </citation>
    <scope>NUCLEOTIDE SEQUENCE [LARGE SCALE GENOMIC DNA]</scope>
    <source>
        <strain evidence="6 7">JAM7</strain>
    </source>
</reference>
<organism evidence="6 7">
    <name type="scientific">Methylophaga frappieri (strain ATCC BAA-2434 / DSM 25690 / JAM7)</name>
    <dbReference type="NCBI Taxonomy" id="754477"/>
    <lineage>
        <taxon>Bacteria</taxon>
        <taxon>Pseudomonadati</taxon>
        <taxon>Pseudomonadota</taxon>
        <taxon>Gammaproteobacteria</taxon>
        <taxon>Thiotrichales</taxon>
        <taxon>Piscirickettsiaceae</taxon>
        <taxon>Methylophaga</taxon>
    </lineage>
</organism>
<dbReference type="Pfam" id="PF02674">
    <property type="entry name" value="Colicin_V"/>
    <property type="match status" value="1"/>
</dbReference>
<feature type="transmembrane region" description="Helical" evidence="5">
    <location>
        <begin position="59"/>
        <end position="81"/>
    </location>
</feature>
<evidence type="ECO:0000256" key="2">
    <source>
        <dbReference type="ARBA" id="ARBA00022692"/>
    </source>
</evidence>
<dbReference type="HOGENOM" id="CLU_092720_2_3_6"/>
<dbReference type="PANTHER" id="PTHR36926:SF1">
    <property type="entry name" value="COLICIN V PRODUCTION PROTEIN"/>
    <property type="match status" value="1"/>
</dbReference>
<dbReference type="PANTHER" id="PTHR36926">
    <property type="entry name" value="COLICIN V PRODUCTION PROTEIN"/>
    <property type="match status" value="1"/>
</dbReference>
<evidence type="ECO:0000256" key="3">
    <source>
        <dbReference type="ARBA" id="ARBA00022989"/>
    </source>
</evidence>
<dbReference type="GO" id="GO:0009403">
    <property type="term" value="P:toxin biosynthetic process"/>
    <property type="evidence" value="ECO:0007669"/>
    <property type="project" value="InterPro"/>
</dbReference>
<dbReference type="AlphaFoldDB" id="I1YLK2"/>
<evidence type="ECO:0000256" key="4">
    <source>
        <dbReference type="ARBA" id="ARBA00023136"/>
    </source>
</evidence>
<accession>I1YLK2</accession>
<proteinExistence type="predicted"/>
<keyword evidence="2 5" id="KW-0812">Transmembrane</keyword>
<dbReference type="EMBL" id="CP003380">
    <property type="protein sequence ID" value="AFJ03795.1"/>
    <property type="molecule type" value="Genomic_DNA"/>
</dbReference>
<gene>
    <name evidence="6" type="ordered locus">Q7C_2675</name>
</gene>
<comment type="subcellular location">
    <subcellularLocation>
        <location evidence="1">Membrane</location>
        <topology evidence="1">Multi-pass membrane protein</topology>
    </subcellularLocation>
</comment>
<dbReference type="OrthoDB" id="9810601at2"/>
<dbReference type="STRING" id="754477.Q7C_2675"/>
<keyword evidence="4 5" id="KW-0472">Membrane</keyword>
<dbReference type="PATRIC" id="fig|754477.3.peg.2630"/>